<dbReference type="InterPro" id="IPR011051">
    <property type="entry name" value="RmlC_Cupin_sf"/>
</dbReference>
<evidence type="ECO:0000313" key="2">
    <source>
        <dbReference type="EMBL" id="QJA66275.1"/>
    </source>
</evidence>
<protein>
    <submittedName>
        <fullName evidence="2">Putative mannose-6-phosphate isomerase</fullName>
    </submittedName>
</protein>
<dbReference type="GO" id="GO:0016779">
    <property type="term" value="F:nucleotidyltransferase activity"/>
    <property type="evidence" value="ECO:0007669"/>
    <property type="project" value="InterPro"/>
</dbReference>
<feature type="domain" description="Mannose-6-phosphate isomerase type II C-terminal" evidence="1">
    <location>
        <begin position="4"/>
        <end position="103"/>
    </location>
</feature>
<dbReference type="InterPro" id="IPR014710">
    <property type="entry name" value="RmlC-like_jellyroll"/>
</dbReference>
<dbReference type="GO" id="GO:0005976">
    <property type="term" value="P:polysaccharide metabolic process"/>
    <property type="evidence" value="ECO:0007669"/>
    <property type="project" value="InterPro"/>
</dbReference>
<dbReference type="GO" id="GO:0016853">
    <property type="term" value="F:isomerase activity"/>
    <property type="evidence" value="ECO:0007669"/>
    <property type="project" value="UniProtKB-KW"/>
</dbReference>
<dbReference type="Gene3D" id="2.60.120.10">
    <property type="entry name" value="Jelly Rolls"/>
    <property type="match status" value="1"/>
</dbReference>
<dbReference type="EMBL" id="MT141552">
    <property type="protein sequence ID" value="QJA66275.1"/>
    <property type="molecule type" value="Genomic_DNA"/>
</dbReference>
<dbReference type="Pfam" id="PF01050">
    <property type="entry name" value="MannoseP_isomer"/>
    <property type="match status" value="1"/>
</dbReference>
<dbReference type="AlphaFoldDB" id="A0A6M3JAM2"/>
<reference evidence="2" key="1">
    <citation type="submission" date="2020-03" db="EMBL/GenBank/DDBJ databases">
        <title>The deep terrestrial virosphere.</title>
        <authorList>
            <person name="Holmfeldt K."/>
            <person name="Nilsson E."/>
            <person name="Simone D."/>
            <person name="Lopez-Fernandez M."/>
            <person name="Wu X."/>
            <person name="de Brujin I."/>
            <person name="Lundin D."/>
            <person name="Andersson A."/>
            <person name="Bertilsson S."/>
            <person name="Dopson M."/>
        </authorList>
    </citation>
    <scope>NUCLEOTIDE SEQUENCE</scope>
    <source>
        <strain evidence="2">MM415B00358</strain>
    </source>
</reference>
<evidence type="ECO:0000259" key="1">
    <source>
        <dbReference type="Pfam" id="PF01050"/>
    </source>
</evidence>
<organism evidence="2">
    <name type="scientific">viral metagenome</name>
    <dbReference type="NCBI Taxonomy" id="1070528"/>
    <lineage>
        <taxon>unclassified sequences</taxon>
        <taxon>metagenomes</taxon>
        <taxon>organismal metagenomes</taxon>
    </lineage>
</organism>
<gene>
    <name evidence="2" type="ORF">MM415B00358_0037</name>
</gene>
<name>A0A6M3JAM2_9ZZZZ</name>
<accession>A0A6M3JAM2</accession>
<sequence length="117" mass="13566">MKIVTKPWGYEKWISVTDKYVMKEIFMVAGKRCSLQYHKAKEESNYILEGKCILEIDGEALELIKGDFFHVKPPAVHRVEAIENLTMIEVSTPEVDDVVRIKDDFDRPNGRIESEHV</sequence>
<keyword evidence="2" id="KW-0413">Isomerase</keyword>
<proteinExistence type="predicted"/>
<dbReference type="SUPFAM" id="SSF51182">
    <property type="entry name" value="RmlC-like cupins"/>
    <property type="match status" value="1"/>
</dbReference>
<dbReference type="InterPro" id="IPR001538">
    <property type="entry name" value="Man6P_isomerase-2_C"/>
</dbReference>